<reference evidence="1 2" key="1">
    <citation type="submission" date="2021-07" db="EMBL/GenBank/DDBJ databases">
        <authorList>
            <consortium name="Genoscope - CEA"/>
            <person name="William W."/>
        </authorList>
    </citation>
    <scope>NUCLEOTIDE SEQUENCE [LARGE SCALE GENOMIC DNA]</scope>
</reference>
<name>A0A8D9FZX1_BRACM</name>
<dbReference type="Proteomes" id="UP000694005">
    <property type="component" value="Chromosome A09"/>
</dbReference>
<dbReference type="EMBL" id="LS974625">
    <property type="protein sequence ID" value="CAG7864180.1"/>
    <property type="molecule type" value="Genomic_DNA"/>
</dbReference>
<dbReference type="Gramene" id="A09p46470.2_BraZ1">
    <property type="protein sequence ID" value="A09p46470.2_BraZ1.CDS"/>
    <property type="gene ID" value="A09g46470.2_BraZ1"/>
</dbReference>
<protein>
    <submittedName>
        <fullName evidence="1">Uncharacterized protein</fullName>
    </submittedName>
</protein>
<evidence type="ECO:0000313" key="2">
    <source>
        <dbReference type="Proteomes" id="UP000694005"/>
    </source>
</evidence>
<organism evidence="1 2">
    <name type="scientific">Brassica campestris</name>
    <name type="common">Field mustard</name>
    <dbReference type="NCBI Taxonomy" id="3711"/>
    <lineage>
        <taxon>Eukaryota</taxon>
        <taxon>Viridiplantae</taxon>
        <taxon>Streptophyta</taxon>
        <taxon>Embryophyta</taxon>
        <taxon>Tracheophyta</taxon>
        <taxon>Spermatophyta</taxon>
        <taxon>Magnoliopsida</taxon>
        <taxon>eudicotyledons</taxon>
        <taxon>Gunneridae</taxon>
        <taxon>Pentapetalae</taxon>
        <taxon>rosids</taxon>
        <taxon>malvids</taxon>
        <taxon>Brassicales</taxon>
        <taxon>Brassicaceae</taxon>
        <taxon>Brassiceae</taxon>
        <taxon>Brassica</taxon>
    </lineage>
</organism>
<proteinExistence type="predicted"/>
<sequence length="102" mass="11733">LSSLHLHVQGNDNHHEGINSLRLASPPIHQRRCLFSTRYESRAQPSFPWISSNPSTDLMIPRRTKEKIMKPSSSSSSLLVSSSRRMRCCVEVAKGRWYFYVC</sequence>
<gene>
    <name evidence="1" type="ORF">BRAPAZ1V2_A09P46470.2</name>
</gene>
<dbReference type="AlphaFoldDB" id="A0A8D9FZX1"/>
<feature type="non-terminal residue" evidence="1">
    <location>
        <position position="102"/>
    </location>
</feature>
<accession>A0A8D9FZX1</accession>
<evidence type="ECO:0000313" key="1">
    <source>
        <dbReference type="EMBL" id="CAG7864180.1"/>
    </source>
</evidence>